<dbReference type="Pfam" id="PF13041">
    <property type="entry name" value="PPR_2"/>
    <property type="match status" value="2"/>
</dbReference>
<proteinExistence type="predicted"/>
<dbReference type="NCBIfam" id="TIGR00756">
    <property type="entry name" value="PPR"/>
    <property type="match status" value="3"/>
</dbReference>
<dbReference type="FunFam" id="1.25.40.10:FF:000090">
    <property type="entry name" value="Pentatricopeptide repeat-containing protein, chloroplastic"/>
    <property type="match status" value="1"/>
</dbReference>
<evidence type="ECO:0008006" key="5">
    <source>
        <dbReference type="Google" id="ProtNLM"/>
    </source>
</evidence>
<evidence type="ECO:0000256" key="2">
    <source>
        <dbReference type="PROSITE-ProRule" id="PRU00708"/>
    </source>
</evidence>
<dbReference type="Pfam" id="PF01535">
    <property type="entry name" value="PPR"/>
    <property type="match status" value="1"/>
</dbReference>
<dbReference type="OrthoDB" id="185373at2759"/>
<gene>
    <name evidence="3" type="ORF">IFM89_020024</name>
</gene>
<dbReference type="PROSITE" id="PS51375">
    <property type="entry name" value="PPR"/>
    <property type="match status" value="2"/>
</dbReference>
<dbReference type="InterPro" id="IPR002885">
    <property type="entry name" value="PPR_rpt"/>
</dbReference>
<accession>A0A835ILW6</accession>
<dbReference type="InterPro" id="IPR046960">
    <property type="entry name" value="PPR_At4g14850-like_plant"/>
</dbReference>
<dbReference type="PANTHER" id="PTHR47926">
    <property type="entry name" value="PENTATRICOPEPTIDE REPEAT-CONTAINING PROTEIN"/>
    <property type="match status" value="1"/>
</dbReference>
<comment type="caution">
    <text evidence="3">The sequence shown here is derived from an EMBL/GenBank/DDBJ whole genome shotgun (WGS) entry which is preliminary data.</text>
</comment>
<dbReference type="GO" id="GO:0003723">
    <property type="term" value="F:RNA binding"/>
    <property type="evidence" value="ECO:0007669"/>
    <property type="project" value="InterPro"/>
</dbReference>
<feature type="repeat" description="PPR" evidence="2">
    <location>
        <begin position="177"/>
        <end position="211"/>
    </location>
</feature>
<dbReference type="PANTHER" id="PTHR47926:SF533">
    <property type="entry name" value="DYW DOMAIN-CONTAINING PROTEIN"/>
    <property type="match status" value="1"/>
</dbReference>
<dbReference type="GO" id="GO:0009451">
    <property type="term" value="P:RNA modification"/>
    <property type="evidence" value="ECO:0007669"/>
    <property type="project" value="InterPro"/>
</dbReference>
<dbReference type="InterPro" id="IPR011990">
    <property type="entry name" value="TPR-like_helical_dom_sf"/>
</dbReference>
<organism evidence="3 4">
    <name type="scientific">Coptis chinensis</name>
    <dbReference type="NCBI Taxonomy" id="261450"/>
    <lineage>
        <taxon>Eukaryota</taxon>
        <taxon>Viridiplantae</taxon>
        <taxon>Streptophyta</taxon>
        <taxon>Embryophyta</taxon>
        <taxon>Tracheophyta</taxon>
        <taxon>Spermatophyta</taxon>
        <taxon>Magnoliopsida</taxon>
        <taxon>Ranunculales</taxon>
        <taxon>Ranunculaceae</taxon>
        <taxon>Coptidoideae</taxon>
        <taxon>Coptis</taxon>
    </lineage>
</organism>
<dbReference type="Proteomes" id="UP000631114">
    <property type="component" value="Unassembled WGS sequence"/>
</dbReference>
<dbReference type="EMBL" id="JADFTS010000002">
    <property type="protein sequence ID" value="KAF9621365.1"/>
    <property type="molecule type" value="Genomic_DNA"/>
</dbReference>
<evidence type="ECO:0000256" key="1">
    <source>
        <dbReference type="ARBA" id="ARBA00022737"/>
    </source>
</evidence>
<dbReference type="AlphaFoldDB" id="A0A835ILW6"/>
<sequence length="386" mass="42820">MVFGYCSNGRIEDGFELFKRMPRRDVISCTTMICGLDQCGRSEEALFLFQEMCVLGVKLTSSTYSSVLTACANISVLCHGVQLHALVVKIGKHGEALEVFYGMIMSGTMPNQSTFTSALNSCSELDALDRGKGLHTRTIKLGLDVDVFVGNSLIVMYTECGCVGDGITIFNNMSKRNLVSWNSIIVGCAQNGHGTLSLELFDQMINAEVPPDEITYVGLLTACSHSRMLDKGKYFFEKLNRDPSVEVKLEHYACMVDILGRSGRLEEAEEFILRMPVKADFTVWMALLSACKVHSNLDVATRAAHRVMDIEPHNSAGYVLSFNLYASASRWNEVSHIRILMKEKGFVKQTGSSWLTLNGARHPRRLDSYAEKNAKEGEVPARLQLV</sequence>
<feature type="repeat" description="PPR" evidence="2">
    <location>
        <begin position="25"/>
        <end position="59"/>
    </location>
</feature>
<keyword evidence="4" id="KW-1185">Reference proteome</keyword>
<keyword evidence="1" id="KW-0677">Repeat</keyword>
<dbReference type="Gene3D" id="1.25.40.10">
    <property type="entry name" value="Tetratricopeptide repeat domain"/>
    <property type="match status" value="3"/>
</dbReference>
<dbReference type="Pfam" id="PF20431">
    <property type="entry name" value="E_motif"/>
    <property type="match status" value="1"/>
</dbReference>
<protein>
    <recommendedName>
        <fullName evidence="5">Pentatricopeptide repeat-containing protein</fullName>
    </recommendedName>
</protein>
<evidence type="ECO:0000313" key="4">
    <source>
        <dbReference type="Proteomes" id="UP000631114"/>
    </source>
</evidence>
<reference evidence="3 4" key="1">
    <citation type="submission" date="2020-10" db="EMBL/GenBank/DDBJ databases">
        <title>The Coptis chinensis genome and diversification of protoberbering-type alkaloids.</title>
        <authorList>
            <person name="Wang B."/>
            <person name="Shu S."/>
            <person name="Song C."/>
            <person name="Liu Y."/>
        </authorList>
    </citation>
    <scope>NUCLEOTIDE SEQUENCE [LARGE SCALE GENOMIC DNA]</scope>
    <source>
        <strain evidence="3">HL-2020</strain>
        <tissue evidence="3">Leaf</tissue>
    </source>
</reference>
<evidence type="ECO:0000313" key="3">
    <source>
        <dbReference type="EMBL" id="KAF9621365.1"/>
    </source>
</evidence>
<name>A0A835ILW6_9MAGN</name>
<dbReference type="InterPro" id="IPR046848">
    <property type="entry name" value="E_motif"/>
</dbReference>